<dbReference type="PANTHER" id="PTHR33021:SF339">
    <property type="entry name" value="OS07G0570600 PROTEIN"/>
    <property type="match status" value="1"/>
</dbReference>
<organism evidence="5 6">
    <name type="scientific">Marchantia polymorpha</name>
    <name type="common">Common liverwort</name>
    <name type="synonym">Marchantia aquatica</name>
    <dbReference type="NCBI Taxonomy" id="3197"/>
    <lineage>
        <taxon>Eukaryota</taxon>
        <taxon>Viridiplantae</taxon>
        <taxon>Streptophyta</taxon>
        <taxon>Embryophyta</taxon>
        <taxon>Marchantiophyta</taxon>
        <taxon>Marchantiopsida</taxon>
        <taxon>Marchantiidae</taxon>
        <taxon>Marchantiales</taxon>
        <taxon>Marchantiaceae</taxon>
        <taxon>Marchantia</taxon>
    </lineage>
</organism>
<dbReference type="InterPro" id="IPR039391">
    <property type="entry name" value="Phytocyanin-like"/>
</dbReference>
<dbReference type="PANTHER" id="PTHR33021">
    <property type="entry name" value="BLUE COPPER PROTEIN"/>
    <property type="match status" value="1"/>
</dbReference>
<feature type="signal peptide" evidence="3">
    <location>
        <begin position="1"/>
        <end position="24"/>
    </location>
</feature>
<evidence type="ECO:0000259" key="4">
    <source>
        <dbReference type="PROSITE" id="PS51485"/>
    </source>
</evidence>
<dbReference type="InterPro" id="IPR008972">
    <property type="entry name" value="Cupredoxin"/>
</dbReference>
<evidence type="ECO:0000313" key="6">
    <source>
        <dbReference type="Proteomes" id="UP000244005"/>
    </source>
</evidence>
<keyword evidence="1" id="KW-1015">Disulfide bond</keyword>
<protein>
    <recommendedName>
        <fullName evidence="4">Phytocyanin domain-containing protein</fullName>
    </recommendedName>
</protein>
<dbReference type="Proteomes" id="UP000244005">
    <property type="component" value="Unassembled WGS sequence"/>
</dbReference>
<keyword evidence="2" id="KW-0325">Glycoprotein</keyword>
<evidence type="ECO:0000256" key="1">
    <source>
        <dbReference type="ARBA" id="ARBA00023157"/>
    </source>
</evidence>
<dbReference type="GO" id="GO:0005886">
    <property type="term" value="C:plasma membrane"/>
    <property type="evidence" value="ECO:0000318"/>
    <property type="project" value="GO_Central"/>
</dbReference>
<dbReference type="PROSITE" id="PS51485">
    <property type="entry name" value="PHYTOCYANIN"/>
    <property type="match status" value="1"/>
</dbReference>
<proteinExistence type="predicted"/>
<dbReference type="FunFam" id="2.60.40.420:FF:000034">
    <property type="entry name" value="Cupredoxin superfamily protein"/>
    <property type="match status" value="1"/>
</dbReference>
<evidence type="ECO:0000256" key="3">
    <source>
        <dbReference type="SAM" id="SignalP"/>
    </source>
</evidence>
<dbReference type="SUPFAM" id="SSF49503">
    <property type="entry name" value="Cupredoxins"/>
    <property type="match status" value="1"/>
</dbReference>
<dbReference type="CDD" id="cd04216">
    <property type="entry name" value="Phytocyanin"/>
    <property type="match status" value="1"/>
</dbReference>
<dbReference type="InterPro" id="IPR003245">
    <property type="entry name" value="Phytocyanin_dom"/>
</dbReference>
<dbReference type="Gene3D" id="2.60.40.420">
    <property type="entry name" value="Cupredoxins - blue copper proteins"/>
    <property type="match status" value="1"/>
</dbReference>
<evidence type="ECO:0000313" key="5">
    <source>
        <dbReference type="EMBL" id="PTQ33877.1"/>
    </source>
</evidence>
<dbReference type="EMBL" id="KZ772757">
    <property type="protein sequence ID" value="PTQ33877.1"/>
    <property type="molecule type" value="Genomic_DNA"/>
</dbReference>
<evidence type="ECO:0000256" key="2">
    <source>
        <dbReference type="ARBA" id="ARBA00023180"/>
    </source>
</evidence>
<dbReference type="Gramene" id="Mp3g09420.1">
    <property type="protein sequence ID" value="Mp3g09420.1.cds1"/>
    <property type="gene ID" value="Mp3g09420"/>
</dbReference>
<name>A0A2R6WJ40_MARPO</name>
<gene>
    <name evidence="5" type="ORF">MARPO_0085s0085</name>
</gene>
<keyword evidence="6" id="KW-1185">Reference proteome</keyword>
<feature type="domain" description="Phytocyanin" evidence="4">
    <location>
        <begin position="25"/>
        <end position="127"/>
    </location>
</feature>
<keyword evidence="3" id="KW-0732">Signal</keyword>
<sequence>MASTTFTTLLIALGVLAALSGGYGKDVIVGGDQQWTIDPTFNYSEWAMQTTVAVGDNLIFKYNSTDHNVRSVTAAQYESCDTTSYIQQWETGDDSVVINSTSTYYFLCSKPGHCLYQKFSIAVPAGSADSPPQAETPNASNSLLPRLGGVLPLSVLVLLSAGFL</sequence>
<dbReference type="OMA" id="NYSEWAM"/>
<accession>A0A2R6WJ40</accession>
<feature type="chain" id="PRO_5015349481" description="Phytocyanin domain-containing protein" evidence="3">
    <location>
        <begin position="25"/>
        <end position="164"/>
    </location>
</feature>
<dbReference type="AlphaFoldDB" id="A0A2R6WJ40"/>
<reference evidence="6" key="1">
    <citation type="journal article" date="2017" name="Cell">
        <title>Insights into land plant evolution garnered from the Marchantia polymorpha genome.</title>
        <authorList>
            <person name="Bowman J.L."/>
            <person name="Kohchi T."/>
            <person name="Yamato K.T."/>
            <person name="Jenkins J."/>
            <person name="Shu S."/>
            <person name="Ishizaki K."/>
            <person name="Yamaoka S."/>
            <person name="Nishihama R."/>
            <person name="Nakamura Y."/>
            <person name="Berger F."/>
            <person name="Adam C."/>
            <person name="Aki S.S."/>
            <person name="Althoff F."/>
            <person name="Araki T."/>
            <person name="Arteaga-Vazquez M.A."/>
            <person name="Balasubrmanian S."/>
            <person name="Barry K."/>
            <person name="Bauer D."/>
            <person name="Boehm C.R."/>
            <person name="Briginshaw L."/>
            <person name="Caballero-Perez J."/>
            <person name="Catarino B."/>
            <person name="Chen F."/>
            <person name="Chiyoda S."/>
            <person name="Chovatia M."/>
            <person name="Davies K.M."/>
            <person name="Delmans M."/>
            <person name="Demura T."/>
            <person name="Dierschke T."/>
            <person name="Dolan L."/>
            <person name="Dorantes-Acosta A.E."/>
            <person name="Eklund D.M."/>
            <person name="Florent S.N."/>
            <person name="Flores-Sandoval E."/>
            <person name="Fujiyama A."/>
            <person name="Fukuzawa H."/>
            <person name="Galik B."/>
            <person name="Grimanelli D."/>
            <person name="Grimwood J."/>
            <person name="Grossniklaus U."/>
            <person name="Hamada T."/>
            <person name="Haseloff J."/>
            <person name="Hetherington A.J."/>
            <person name="Higo A."/>
            <person name="Hirakawa Y."/>
            <person name="Hundley H.N."/>
            <person name="Ikeda Y."/>
            <person name="Inoue K."/>
            <person name="Inoue S.I."/>
            <person name="Ishida S."/>
            <person name="Jia Q."/>
            <person name="Kakita M."/>
            <person name="Kanazawa T."/>
            <person name="Kawai Y."/>
            <person name="Kawashima T."/>
            <person name="Kennedy M."/>
            <person name="Kinose K."/>
            <person name="Kinoshita T."/>
            <person name="Kohara Y."/>
            <person name="Koide E."/>
            <person name="Komatsu K."/>
            <person name="Kopischke S."/>
            <person name="Kubo M."/>
            <person name="Kyozuka J."/>
            <person name="Lagercrantz U."/>
            <person name="Lin S.S."/>
            <person name="Lindquist E."/>
            <person name="Lipzen A.M."/>
            <person name="Lu C.W."/>
            <person name="De Luna E."/>
            <person name="Martienssen R.A."/>
            <person name="Minamino N."/>
            <person name="Mizutani M."/>
            <person name="Mizutani M."/>
            <person name="Mochizuki N."/>
            <person name="Monte I."/>
            <person name="Mosher R."/>
            <person name="Nagasaki H."/>
            <person name="Nakagami H."/>
            <person name="Naramoto S."/>
            <person name="Nishitani K."/>
            <person name="Ohtani M."/>
            <person name="Okamoto T."/>
            <person name="Okumura M."/>
            <person name="Phillips J."/>
            <person name="Pollak B."/>
            <person name="Reinders A."/>
            <person name="Rovekamp M."/>
            <person name="Sano R."/>
            <person name="Sawa S."/>
            <person name="Schmid M.W."/>
            <person name="Shirakawa M."/>
            <person name="Solano R."/>
            <person name="Spunde A."/>
            <person name="Suetsugu N."/>
            <person name="Sugano S."/>
            <person name="Sugiyama A."/>
            <person name="Sun R."/>
            <person name="Suzuki Y."/>
            <person name="Takenaka M."/>
            <person name="Takezawa D."/>
            <person name="Tomogane H."/>
            <person name="Tsuzuki M."/>
            <person name="Ueda T."/>
            <person name="Umeda M."/>
            <person name="Ward J.M."/>
            <person name="Watanabe Y."/>
            <person name="Yazaki K."/>
            <person name="Yokoyama R."/>
            <person name="Yoshitake Y."/>
            <person name="Yotsui I."/>
            <person name="Zachgo S."/>
            <person name="Schmutz J."/>
        </authorList>
    </citation>
    <scope>NUCLEOTIDE SEQUENCE [LARGE SCALE GENOMIC DNA]</scope>
    <source>
        <strain evidence="6">Tak-1</strain>
    </source>
</reference>
<dbReference type="GO" id="GO:0009055">
    <property type="term" value="F:electron transfer activity"/>
    <property type="evidence" value="ECO:0007669"/>
    <property type="project" value="InterPro"/>
</dbReference>
<dbReference type="PROSITE" id="PS50231">
    <property type="entry name" value="RICIN_B_LECTIN"/>
    <property type="match status" value="1"/>
</dbReference>
<dbReference type="OrthoDB" id="687943at2759"/>
<dbReference type="Pfam" id="PF02298">
    <property type="entry name" value="Cu_bind_like"/>
    <property type="match status" value="1"/>
</dbReference>